<dbReference type="SMART" id="SM00389">
    <property type="entry name" value="HOX"/>
    <property type="match status" value="1"/>
</dbReference>
<feature type="DNA-binding region" description="Homeobox" evidence="6">
    <location>
        <begin position="230"/>
        <end position="289"/>
    </location>
</feature>
<dbReference type="Gene3D" id="1.10.10.60">
    <property type="entry name" value="Homeodomain-like"/>
    <property type="match status" value="1"/>
</dbReference>
<evidence type="ECO:0000256" key="5">
    <source>
        <dbReference type="ARBA" id="ARBA00023242"/>
    </source>
</evidence>
<evidence type="ECO:0000256" key="8">
    <source>
        <dbReference type="SAM" id="MobiDB-lite"/>
    </source>
</evidence>
<dbReference type="GO" id="GO:0000981">
    <property type="term" value="F:DNA-binding transcription factor activity, RNA polymerase II-specific"/>
    <property type="evidence" value="ECO:0007669"/>
    <property type="project" value="InterPro"/>
</dbReference>
<dbReference type="CDD" id="cd00086">
    <property type="entry name" value="homeodomain"/>
    <property type="match status" value="1"/>
</dbReference>
<evidence type="ECO:0000313" key="10">
    <source>
        <dbReference type="EMBL" id="CAD7252152.1"/>
    </source>
</evidence>
<keyword evidence="3 6" id="KW-0238">DNA-binding</keyword>
<evidence type="ECO:0000313" key="11">
    <source>
        <dbReference type="Proteomes" id="UP000677054"/>
    </source>
</evidence>
<feature type="compositionally biased region" description="Basic residues" evidence="8">
    <location>
        <begin position="347"/>
        <end position="356"/>
    </location>
</feature>
<keyword evidence="4 6" id="KW-0371">Homeobox</keyword>
<evidence type="ECO:0000256" key="1">
    <source>
        <dbReference type="ARBA" id="ARBA00004123"/>
    </source>
</evidence>
<evidence type="ECO:0000256" key="7">
    <source>
        <dbReference type="RuleBase" id="RU000682"/>
    </source>
</evidence>
<dbReference type="InterPro" id="IPR020479">
    <property type="entry name" value="HD_metazoa"/>
</dbReference>
<dbReference type="Pfam" id="PF00046">
    <property type="entry name" value="Homeodomain"/>
    <property type="match status" value="1"/>
</dbReference>
<dbReference type="AlphaFoldDB" id="A0A7R9FRE9"/>
<feature type="compositionally biased region" description="Polar residues" evidence="8">
    <location>
        <begin position="166"/>
        <end position="181"/>
    </location>
</feature>
<name>A0A7R9FRE9_9CRUS</name>
<proteinExistence type="inferred from homology"/>
<evidence type="ECO:0000256" key="6">
    <source>
        <dbReference type="PROSITE-ProRule" id="PRU00108"/>
    </source>
</evidence>
<feature type="region of interest" description="Disordered" evidence="8">
    <location>
        <begin position="206"/>
        <end position="229"/>
    </location>
</feature>
<dbReference type="PRINTS" id="PR00024">
    <property type="entry name" value="HOMEOBOX"/>
</dbReference>
<dbReference type="PANTHER" id="PTHR24332:SF9">
    <property type="entry name" value="HOMEOTIC PROTEIN CAUDAL"/>
    <property type="match status" value="1"/>
</dbReference>
<dbReference type="InterPro" id="IPR000047">
    <property type="entry name" value="HTH_motif"/>
</dbReference>
<dbReference type="EMBL" id="CAJPEV010004156">
    <property type="protein sequence ID" value="CAG0901282.1"/>
    <property type="molecule type" value="Genomic_DNA"/>
</dbReference>
<dbReference type="InterPro" id="IPR009057">
    <property type="entry name" value="Homeodomain-like_sf"/>
</dbReference>
<dbReference type="GO" id="GO:0030154">
    <property type="term" value="P:cell differentiation"/>
    <property type="evidence" value="ECO:0007669"/>
    <property type="project" value="TreeGrafter"/>
</dbReference>
<dbReference type="FunFam" id="1.10.10.60:FF:000089">
    <property type="entry name" value="Caudal type homeobox 4"/>
    <property type="match status" value="1"/>
</dbReference>
<feature type="compositionally biased region" description="Polar residues" evidence="8">
    <location>
        <begin position="217"/>
        <end position="226"/>
    </location>
</feature>
<dbReference type="GO" id="GO:0000977">
    <property type="term" value="F:RNA polymerase II transcription regulatory region sequence-specific DNA binding"/>
    <property type="evidence" value="ECO:0007669"/>
    <property type="project" value="TreeGrafter"/>
</dbReference>
<dbReference type="SUPFAM" id="SSF46689">
    <property type="entry name" value="Homeodomain-like"/>
    <property type="match status" value="1"/>
</dbReference>
<protein>
    <recommendedName>
        <fullName evidence="9">Homeobox domain-containing protein</fullName>
    </recommendedName>
</protein>
<feature type="compositionally biased region" description="Low complexity" evidence="8">
    <location>
        <begin position="308"/>
        <end position="323"/>
    </location>
</feature>
<comment type="similarity">
    <text evidence="2">Belongs to the Caudal homeobox family.</text>
</comment>
<dbReference type="InterPro" id="IPR047152">
    <property type="entry name" value="Caudal_homeobox"/>
</dbReference>
<evidence type="ECO:0000256" key="3">
    <source>
        <dbReference type="ARBA" id="ARBA00023125"/>
    </source>
</evidence>
<dbReference type="InterPro" id="IPR017970">
    <property type="entry name" value="Homeobox_CS"/>
</dbReference>
<dbReference type="PANTHER" id="PTHR24332">
    <property type="entry name" value="HOMEOBOX PROTEIN CDX"/>
    <property type="match status" value="1"/>
</dbReference>
<evidence type="ECO:0000256" key="4">
    <source>
        <dbReference type="ARBA" id="ARBA00023155"/>
    </source>
</evidence>
<dbReference type="GO" id="GO:0009887">
    <property type="term" value="P:animal organ morphogenesis"/>
    <property type="evidence" value="ECO:0007669"/>
    <property type="project" value="TreeGrafter"/>
</dbReference>
<dbReference type="GO" id="GO:0005634">
    <property type="term" value="C:nucleus"/>
    <property type="evidence" value="ECO:0007669"/>
    <property type="project" value="UniProtKB-SubCell"/>
</dbReference>
<feature type="region of interest" description="Disordered" evidence="8">
    <location>
        <begin position="107"/>
        <end position="181"/>
    </location>
</feature>
<organism evidence="10">
    <name type="scientific">Darwinula stevensoni</name>
    <dbReference type="NCBI Taxonomy" id="69355"/>
    <lineage>
        <taxon>Eukaryota</taxon>
        <taxon>Metazoa</taxon>
        <taxon>Ecdysozoa</taxon>
        <taxon>Arthropoda</taxon>
        <taxon>Crustacea</taxon>
        <taxon>Oligostraca</taxon>
        <taxon>Ostracoda</taxon>
        <taxon>Podocopa</taxon>
        <taxon>Podocopida</taxon>
        <taxon>Darwinulocopina</taxon>
        <taxon>Darwinuloidea</taxon>
        <taxon>Darwinulidae</taxon>
        <taxon>Darwinula</taxon>
    </lineage>
</organism>
<evidence type="ECO:0000259" key="9">
    <source>
        <dbReference type="PROSITE" id="PS50071"/>
    </source>
</evidence>
<dbReference type="PRINTS" id="PR00031">
    <property type="entry name" value="HTHREPRESSR"/>
</dbReference>
<feature type="region of interest" description="Disordered" evidence="8">
    <location>
        <begin position="299"/>
        <end position="391"/>
    </location>
</feature>
<dbReference type="GO" id="GO:0009948">
    <property type="term" value="P:anterior/posterior axis specification"/>
    <property type="evidence" value="ECO:0007669"/>
    <property type="project" value="TreeGrafter"/>
</dbReference>
<comment type="subcellular location">
    <subcellularLocation>
        <location evidence="1 6 7">Nucleus</location>
    </subcellularLocation>
</comment>
<dbReference type="InterPro" id="IPR001356">
    <property type="entry name" value="HD"/>
</dbReference>
<reference evidence="10" key="1">
    <citation type="submission" date="2020-11" db="EMBL/GenBank/DDBJ databases">
        <authorList>
            <person name="Tran Van P."/>
        </authorList>
    </citation>
    <scope>NUCLEOTIDE SEQUENCE</scope>
</reference>
<sequence>MPVLQCERGSLQAMFTNRAPGIHLGYPGYQHQVPPSTTTGNHSASTAAQSIPHYSSSSSPTEMACSAAGVQFPPSDPGEVVTPTWYHHHHPNPGFYDPEWSTPISLTPSPHAHPHLQSPSPSHYAPYHHHHGAYSRIPPMMHHTPGLPSPDDYQPVQRAESVLEGSVTSSGGQPSPDSIPTAVTSAANAVESAMALACSAARPQPARSPYEWMKKPSYQTQPTPGKTRTKDKYRVVYSDHQRLELEKEFHYSRYITIRRKAELASLLGLTERQVKIWFQNRRAKERKQAKKREELMHKEKMEHGGGSSSQIGQGSQASAAGLSMGMPVQGHPSLGHPGLGIPMTPHHIPHPHHHQHQQQQQAMHLANGQGAPDIKPPLGVLMQDESAKTVI</sequence>
<dbReference type="Proteomes" id="UP000677054">
    <property type="component" value="Unassembled WGS sequence"/>
</dbReference>
<dbReference type="OrthoDB" id="6159439at2759"/>
<feature type="domain" description="Homeobox" evidence="9">
    <location>
        <begin position="228"/>
        <end position="288"/>
    </location>
</feature>
<dbReference type="PROSITE" id="PS00027">
    <property type="entry name" value="HOMEOBOX_1"/>
    <property type="match status" value="1"/>
</dbReference>
<accession>A0A7R9FRE9</accession>
<dbReference type="PROSITE" id="PS50071">
    <property type="entry name" value="HOMEOBOX_2"/>
    <property type="match status" value="1"/>
</dbReference>
<gene>
    <name evidence="10" type="ORF">DSTB1V02_LOCUS11912</name>
</gene>
<dbReference type="EMBL" id="LR903673">
    <property type="protein sequence ID" value="CAD7252152.1"/>
    <property type="molecule type" value="Genomic_DNA"/>
</dbReference>
<evidence type="ECO:0000256" key="2">
    <source>
        <dbReference type="ARBA" id="ARBA00010341"/>
    </source>
</evidence>
<keyword evidence="5 6" id="KW-0539">Nucleus</keyword>
<keyword evidence="11" id="KW-1185">Reference proteome</keyword>